<gene>
    <name evidence="3" type="ORF">CAEBREN_10243</name>
</gene>
<protein>
    <submittedName>
        <fullName evidence="3">Uncharacterized protein</fullName>
    </submittedName>
</protein>
<dbReference type="Proteomes" id="UP000008068">
    <property type="component" value="Unassembled WGS sequence"/>
</dbReference>
<dbReference type="InParanoid" id="G0NGC4"/>
<name>G0NGC4_CAEBE</name>
<keyword evidence="4" id="KW-1185">Reference proteome</keyword>
<evidence type="ECO:0000313" key="4">
    <source>
        <dbReference type="Proteomes" id="UP000008068"/>
    </source>
</evidence>
<organism evidence="4">
    <name type="scientific">Caenorhabditis brenneri</name>
    <name type="common">Nematode worm</name>
    <dbReference type="NCBI Taxonomy" id="135651"/>
    <lineage>
        <taxon>Eukaryota</taxon>
        <taxon>Metazoa</taxon>
        <taxon>Ecdysozoa</taxon>
        <taxon>Nematoda</taxon>
        <taxon>Chromadorea</taxon>
        <taxon>Rhabditida</taxon>
        <taxon>Rhabditina</taxon>
        <taxon>Rhabditomorpha</taxon>
        <taxon>Rhabditoidea</taxon>
        <taxon>Rhabditidae</taxon>
        <taxon>Peloderinae</taxon>
        <taxon>Caenorhabditis</taxon>
    </lineage>
</organism>
<feature type="region of interest" description="Disordered" evidence="1">
    <location>
        <begin position="42"/>
        <end position="65"/>
    </location>
</feature>
<keyword evidence="2" id="KW-0732">Signal</keyword>
<feature type="chain" id="PRO_5003405086" evidence="2">
    <location>
        <begin position="20"/>
        <end position="141"/>
    </location>
</feature>
<feature type="compositionally biased region" description="Basic and acidic residues" evidence="1">
    <location>
        <begin position="101"/>
        <end position="112"/>
    </location>
</feature>
<dbReference type="AlphaFoldDB" id="G0NGC4"/>
<feature type="region of interest" description="Disordered" evidence="1">
    <location>
        <begin position="78"/>
        <end position="118"/>
    </location>
</feature>
<sequence>MFKLFVLMLVVLLAINTHGYIVGYPTGPDAPLVPVKVLKTTTTTTTTPAPHTMSKAAAGPASKEDGVVLENDEDDAVEAATGAAKGPHRKETDAGAPAGPHHKDAGAGHEDAAAGAATQDADAPIEIEGVVILSVFRKNFV</sequence>
<reference evidence="4" key="1">
    <citation type="submission" date="2011-07" db="EMBL/GenBank/DDBJ databases">
        <authorList>
            <consortium name="Caenorhabditis brenneri Sequencing and Analysis Consortium"/>
            <person name="Wilson R.K."/>
        </authorList>
    </citation>
    <scope>NUCLEOTIDE SEQUENCE [LARGE SCALE GENOMIC DNA]</scope>
    <source>
        <strain evidence="4">PB2801</strain>
    </source>
</reference>
<dbReference type="EMBL" id="GL379879">
    <property type="protein sequence ID" value="EGT59964.1"/>
    <property type="molecule type" value="Genomic_DNA"/>
</dbReference>
<accession>G0NGC4</accession>
<evidence type="ECO:0000313" key="3">
    <source>
        <dbReference type="EMBL" id="EGT59964.1"/>
    </source>
</evidence>
<proteinExistence type="predicted"/>
<feature type="signal peptide" evidence="2">
    <location>
        <begin position="1"/>
        <end position="19"/>
    </location>
</feature>
<evidence type="ECO:0000256" key="2">
    <source>
        <dbReference type="SAM" id="SignalP"/>
    </source>
</evidence>
<evidence type="ECO:0000256" key="1">
    <source>
        <dbReference type="SAM" id="MobiDB-lite"/>
    </source>
</evidence>
<dbReference type="HOGENOM" id="CLU_1827023_0_0_1"/>